<evidence type="ECO:0000259" key="6">
    <source>
        <dbReference type="Pfam" id="PF13664"/>
    </source>
</evidence>
<dbReference type="AlphaFoldDB" id="A0A2S0MW01"/>
<gene>
    <name evidence="7" type="ORF">C6571_01020</name>
</gene>
<dbReference type="Proteomes" id="UP000239326">
    <property type="component" value="Chromosome"/>
</dbReference>
<evidence type="ECO:0000256" key="4">
    <source>
        <dbReference type="ARBA" id="ARBA00023136"/>
    </source>
</evidence>
<dbReference type="RefSeq" id="WP_106445051.1">
    <property type="nucleotide sequence ID" value="NZ_CP027669.1"/>
</dbReference>
<dbReference type="GO" id="GO:0016020">
    <property type="term" value="C:membrane"/>
    <property type="evidence" value="ECO:0007669"/>
    <property type="project" value="UniProtKB-SubCell"/>
</dbReference>
<feature type="domain" description="TMEM205-like" evidence="6">
    <location>
        <begin position="8"/>
        <end position="106"/>
    </location>
</feature>
<sequence length="139" mass="15167">MRERLPVLLAALWWGSLTTLGALVVPLLFAYLPTPAMAGHMAARLFAAQTWVSVACGLLLLLISRPKGEVTQYPWARAAMLFILGGMLLAVLVQFGVAPRIEARQNLRLWHSAGSAMLGLQWLCALMVLWCTAGPKRDA</sequence>
<reference evidence="7 8" key="1">
    <citation type="submission" date="2018-03" db="EMBL/GenBank/DDBJ databases">
        <title>Genome sequencing of Simplicispira sp.</title>
        <authorList>
            <person name="Kim S.-J."/>
            <person name="Heo J."/>
            <person name="Kwon S.-W."/>
        </authorList>
    </citation>
    <scope>NUCLEOTIDE SEQUENCE [LARGE SCALE GENOMIC DNA]</scope>
    <source>
        <strain evidence="7 8">SC1-8</strain>
    </source>
</reference>
<accession>A0A2S0MW01</accession>
<dbReference type="Pfam" id="PF13664">
    <property type="entry name" value="DUF4149"/>
    <property type="match status" value="1"/>
</dbReference>
<comment type="subcellular location">
    <subcellularLocation>
        <location evidence="1">Membrane</location>
    </subcellularLocation>
</comment>
<keyword evidence="2 5" id="KW-0812">Transmembrane</keyword>
<evidence type="ECO:0000256" key="5">
    <source>
        <dbReference type="SAM" id="Phobius"/>
    </source>
</evidence>
<keyword evidence="4 5" id="KW-0472">Membrane</keyword>
<dbReference type="InterPro" id="IPR025423">
    <property type="entry name" value="TMEM205-like"/>
</dbReference>
<proteinExistence type="predicted"/>
<evidence type="ECO:0000313" key="7">
    <source>
        <dbReference type="EMBL" id="AVO40058.1"/>
    </source>
</evidence>
<keyword evidence="8" id="KW-1185">Reference proteome</keyword>
<evidence type="ECO:0000256" key="1">
    <source>
        <dbReference type="ARBA" id="ARBA00004370"/>
    </source>
</evidence>
<feature type="transmembrane region" description="Helical" evidence="5">
    <location>
        <begin position="109"/>
        <end position="133"/>
    </location>
</feature>
<feature type="transmembrane region" description="Helical" evidence="5">
    <location>
        <begin position="7"/>
        <end position="29"/>
    </location>
</feature>
<feature type="transmembrane region" description="Helical" evidence="5">
    <location>
        <begin position="41"/>
        <end position="63"/>
    </location>
</feature>
<evidence type="ECO:0000256" key="2">
    <source>
        <dbReference type="ARBA" id="ARBA00022692"/>
    </source>
</evidence>
<organism evidence="7 8">
    <name type="scientific">Simplicispira suum</name>
    <dbReference type="NCBI Taxonomy" id="2109915"/>
    <lineage>
        <taxon>Bacteria</taxon>
        <taxon>Pseudomonadati</taxon>
        <taxon>Pseudomonadota</taxon>
        <taxon>Betaproteobacteria</taxon>
        <taxon>Burkholderiales</taxon>
        <taxon>Comamonadaceae</taxon>
        <taxon>Simplicispira</taxon>
    </lineage>
</organism>
<evidence type="ECO:0000256" key="3">
    <source>
        <dbReference type="ARBA" id="ARBA00022989"/>
    </source>
</evidence>
<dbReference type="OrthoDB" id="5797290at2"/>
<evidence type="ECO:0000313" key="8">
    <source>
        <dbReference type="Proteomes" id="UP000239326"/>
    </source>
</evidence>
<protein>
    <submittedName>
        <fullName evidence="7">DUF4149 domain-containing protein</fullName>
    </submittedName>
</protein>
<feature type="transmembrane region" description="Helical" evidence="5">
    <location>
        <begin position="75"/>
        <end position="97"/>
    </location>
</feature>
<dbReference type="KEGG" id="simp:C6571_01020"/>
<dbReference type="EMBL" id="CP027669">
    <property type="protein sequence ID" value="AVO40058.1"/>
    <property type="molecule type" value="Genomic_DNA"/>
</dbReference>
<keyword evidence="3 5" id="KW-1133">Transmembrane helix</keyword>
<name>A0A2S0MW01_9BURK</name>